<keyword evidence="3" id="KW-1185">Reference proteome</keyword>
<dbReference type="InterPro" id="IPR029044">
    <property type="entry name" value="Nucleotide-diphossugar_trans"/>
</dbReference>
<feature type="domain" description="Glycosyltransferase 2-like" evidence="1">
    <location>
        <begin position="7"/>
        <end position="125"/>
    </location>
</feature>
<dbReference type="SUPFAM" id="SSF53448">
    <property type="entry name" value="Nucleotide-diphospho-sugar transferases"/>
    <property type="match status" value="1"/>
</dbReference>
<protein>
    <submittedName>
        <fullName evidence="2">Glycosyltransferase</fullName>
        <ecNumber evidence="2">2.4.-.-</ecNumber>
    </submittedName>
</protein>
<dbReference type="Gene3D" id="3.90.550.10">
    <property type="entry name" value="Spore Coat Polysaccharide Biosynthesis Protein SpsA, Chain A"/>
    <property type="match status" value="1"/>
</dbReference>
<dbReference type="RefSeq" id="WP_319831910.1">
    <property type="nucleotide sequence ID" value="NZ_CP138858.1"/>
</dbReference>
<dbReference type="EC" id="2.4.-.-" evidence="2"/>
<dbReference type="EMBL" id="CP138858">
    <property type="protein sequence ID" value="WPJ95008.1"/>
    <property type="molecule type" value="Genomic_DNA"/>
</dbReference>
<accession>A0ABZ0RIX3</accession>
<reference evidence="2 3" key="1">
    <citation type="submission" date="2023-11" db="EMBL/GenBank/DDBJ databases">
        <title>Coraliomargarita sp. nov., isolated from marine algae.</title>
        <authorList>
            <person name="Lee J.K."/>
            <person name="Baek J.H."/>
            <person name="Kim J.M."/>
            <person name="Choi D.G."/>
            <person name="Jeon C.O."/>
        </authorList>
    </citation>
    <scope>NUCLEOTIDE SEQUENCE [LARGE SCALE GENOMIC DNA]</scope>
    <source>
        <strain evidence="2 3">J2-16</strain>
    </source>
</reference>
<keyword evidence="2" id="KW-0808">Transferase</keyword>
<evidence type="ECO:0000259" key="1">
    <source>
        <dbReference type="Pfam" id="PF00535"/>
    </source>
</evidence>
<name>A0ABZ0RIX3_9BACT</name>
<keyword evidence="2" id="KW-0328">Glycosyltransferase</keyword>
<dbReference type="InterPro" id="IPR001173">
    <property type="entry name" value="Glyco_trans_2-like"/>
</dbReference>
<dbReference type="Proteomes" id="UP001324993">
    <property type="component" value="Chromosome"/>
</dbReference>
<organism evidence="2 3">
    <name type="scientific">Coraliomargarita algicola</name>
    <dbReference type="NCBI Taxonomy" id="3092156"/>
    <lineage>
        <taxon>Bacteria</taxon>
        <taxon>Pseudomonadati</taxon>
        <taxon>Verrucomicrobiota</taxon>
        <taxon>Opitutia</taxon>
        <taxon>Puniceicoccales</taxon>
        <taxon>Coraliomargaritaceae</taxon>
        <taxon>Coraliomargarita</taxon>
    </lineage>
</organism>
<evidence type="ECO:0000313" key="2">
    <source>
        <dbReference type="EMBL" id="WPJ95008.1"/>
    </source>
</evidence>
<evidence type="ECO:0000313" key="3">
    <source>
        <dbReference type="Proteomes" id="UP001324993"/>
    </source>
</evidence>
<sequence length="289" mass="32581">MHHHLTISIATKDRSEVVDATLRKLHAFGLSKCALIICDDGSSPPFESSALELFPQAKLIRNDSPQGQAIGRNQIAETCETPYLLQLDDDSYPVVGDIEELLVFAESRNDWLALAIPFEEPARGRSFPHGISKGSACEVRAFVGCSTLIHVENFRKVGGYADWIGRTGEEEELSLRGIEQGLCCLMIDGLRIRHEVTDVGRDLAAIQRRSITNWTRIWIRSAPISYCILRLARLFFGSTLLGFRNRKLQPILAYWRAVLSLENWSARSVLKLKSIQTFNKKPHVLDFFN</sequence>
<gene>
    <name evidence="2" type="ORF">SH580_16390</name>
</gene>
<dbReference type="Pfam" id="PF00535">
    <property type="entry name" value="Glycos_transf_2"/>
    <property type="match status" value="1"/>
</dbReference>
<dbReference type="GO" id="GO:0016757">
    <property type="term" value="F:glycosyltransferase activity"/>
    <property type="evidence" value="ECO:0007669"/>
    <property type="project" value="UniProtKB-KW"/>
</dbReference>
<proteinExistence type="predicted"/>